<dbReference type="Gene3D" id="3.40.50.1820">
    <property type="entry name" value="alpha/beta hydrolase"/>
    <property type="match status" value="1"/>
</dbReference>
<dbReference type="AlphaFoldDB" id="A0A8H6AF51"/>
<dbReference type="FunFam" id="3.40.50.1820:FF:000039">
    <property type="entry name" value="Esterase ybfF"/>
    <property type="match status" value="1"/>
</dbReference>
<dbReference type="InterPro" id="IPR029058">
    <property type="entry name" value="AB_hydrolase_fold"/>
</dbReference>
<comment type="caution">
    <text evidence="4">The sequence shown here is derived from an EMBL/GenBank/DDBJ whole genome shotgun (WGS) entry which is preliminary data.</text>
</comment>
<evidence type="ECO:0000259" key="3">
    <source>
        <dbReference type="Pfam" id="PF00561"/>
    </source>
</evidence>
<sequence length="390" mass="43765">MSAPKGPFRLVTVNTAPDRAKRLIGRVVEALKDRYTIIHEANCKTIEEVGPKFSASMWTEEQARQIHSIAREIKPDIKTHAIPEGLQVERGPDAIVEYLCEKPYKPKYRLSIREFSTSRVLRSDLSYQIFGPDKEEASRSPIVFMHGLFGSKQNNRSISKALARDLKRQVFILDLRNHGHSFHSQEHTYTAMAEDVVNFIHQQKLKKCVLIGHSMGAKTAMTVALDSPSLVSALVPVDNAPVNAPLKGDFGKYVQGMQNIEAQNVVKQSDADKILKDYEDSLPIRQFLLTNLVRGEDGTMKFRVPVSILGDALSEMANFPYTEPGSVTYNGPTLFVRGTKSKYVSDETIPAIKKFFPHAQIADVEAGHWLISENPEAFRQEVVTFLQETP</sequence>
<evidence type="ECO:0000313" key="4">
    <source>
        <dbReference type="EMBL" id="KAF5866142.1"/>
    </source>
</evidence>
<comment type="similarity">
    <text evidence="1">Belongs to the AB hydrolase superfamily.</text>
</comment>
<dbReference type="InterPro" id="IPR000073">
    <property type="entry name" value="AB_hydrolase_1"/>
</dbReference>
<dbReference type="PANTHER" id="PTHR46118">
    <property type="entry name" value="PROTEIN ABHD11"/>
    <property type="match status" value="1"/>
</dbReference>
<dbReference type="SUPFAM" id="SSF53474">
    <property type="entry name" value="alpha/beta-Hydrolases"/>
    <property type="match status" value="1"/>
</dbReference>
<feature type="domain" description="AB hydrolase-1" evidence="3">
    <location>
        <begin position="141"/>
        <end position="375"/>
    </location>
</feature>
<proteinExistence type="inferred from homology"/>
<dbReference type="GO" id="GO:0052689">
    <property type="term" value="F:carboxylic ester hydrolase activity"/>
    <property type="evidence" value="ECO:0007669"/>
    <property type="project" value="TreeGrafter"/>
</dbReference>
<gene>
    <name evidence="4" type="ORF">ETB97_000676</name>
</gene>
<evidence type="ECO:0000256" key="1">
    <source>
        <dbReference type="ARBA" id="ARBA00008645"/>
    </source>
</evidence>
<evidence type="ECO:0000256" key="2">
    <source>
        <dbReference type="ARBA" id="ARBA00022801"/>
    </source>
</evidence>
<dbReference type="Pfam" id="PF00561">
    <property type="entry name" value="Abhydrolase_1"/>
    <property type="match status" value="1"/>
</dbReference>
<keyword evidence="2" id="KW-0378">Hydrolase</keyword>
<name>A0A8H6AF51_PETAA</name>
<reference evidence="4 5" key="1">
    <citation type="submission" date="2019-04" db="EMBL/GenBank/DDBJ databases">
        <title>Aspergillus burnettii sp. nov., novel species from soil in southeast Queensland.</title>
        <authorList>
            <person name="Gilchrist C.L.M."/>
            <person name="Pitt J.I."/>
            <person name="Lange L."/>
            <person name="Lacey H.J."/>
            <person name="Vuong D."/>
            <person name="Midgley D.J."/>
            <person name="Greenfield P."/>
            <person name="Bradbury M."/>
            <person name="Lacey E."/>
            <person name="Busk P.K."/>
            <person name="Pilgaard B."/>
            <person name="Chooi Y.H."/>
            <person name="Piggott A.M."/>
        </authorList>
    </citation>
    <scope>NUCLEOTIDE SEQUENCE [LARGE SCALE GENOMIC DNA]</scope>
    <source>
        <strain evidence="4 5">FRR 5400</strain>
    </source>
</reference>
<dbReference type="PANTHER" id="PTHR46118:SF4">
    <property type="entry name" value="PROTEIN ABHD11"/>
    <property type="match status" value="1"/>
</dbReference>
<dbReference type="Proteomes" id="UP000541154">
    <property type="component" value="Unassembled WGS sequence"/>
</dbReference>
<protein>
    <recommendedName>
        <fullName evidence="3">AB hydrolase-1 domain-containing protein</fullName>
    </recommendedName>
</protein>
<organism evidence="4 5">
    <name type="scientific">Petromyces alliaceus</name>
    <name type="common">Aspergillus alliaceus</name>
    <dbReference type="NCBI Taxonomy" id="209559"/>
    <lineage>
        <taxon>Eukaryota</taxon>
        <taxon>Fungi</taxon>
        <taxon>Dikarya</taxon>
        <taxon>Ascomycota</taxon>
        <taxon>Pezizomycotina</taxon>
        <taxon>Eurotiomycetes</taxon>
        <taxon>Eurotiomycetidae</taxon>
        <taxon>Eurotiales</taxon>
        <taxon>Aspergillaceae</taxon>
        <taxon>Aspergillus</taxon>
        <taxon>Aspergillus subgen. Circumdati</taxon>
    </lineage>
</organism>
<accession>A0A8H6AF51</accession>
<keyword evidence="5" id="KW-1185">Reference proteome</keyword>
<dbReference type="GO" id="GO:0005739">
    <property type="term" value="C:mitochondrion"/>
    <property type="evidence" value="ECO:0007669"/>
    <property type="project" value="TreeGrafter"/>
</dbReference>
<dbReference type="EMBL" id="SPNV01000011">
    <property type="protein sequence ID" value="KAF5866142.1"/>
    <property type="molecule type" value="Genomic_DNA"/>
</dbReference>
<evidence type="ECO:0000313" key="5">
    <source>
        <dbReference type="Proteomes" id="UP000541154"/>
    </source>
</evidence>